<reference evidence="2" key="1">
    <citation type="submission" date="2022-11" db="UniProtKB">
        <authorList>
            <consortium name="WormBaseParasite"/>
        </authorList>
    </citation>
    <scope>IDENTIFICATION</scope>
</reference>
<protein>
    <submittedName>
        <fullName evidence="2">Uncharacterized protein</fullName>
    </submittedName>
</protein>
<dbReference type="Proteomes" id="UP000887565">
    <property type="component" value="Unplaced"/>
</dbReference>
<sequence>PLPFDNHWVEAPYCATVGYAAAPWLLYASW</sequence>
<proteinExistence type="predicted"/>
<organism evidence="1 2">
    <name type="scientific">Romanomermis culicivorax</name>
    <name type="common">Nematode worm</name>
    <dbReference type="NCBI Taxonomy" id="13658"/>
    <lineage>
        <taxon>Eukaryota</taxon>
        <taxon>Metazoa</taxon>
        <taxon>Ecdysozoa</taxon>
        <taxon>Nematoda</taxon>
        <taxon>Enoplea</taxon>
        <taxon>Dorylaimia</taxon>
        <taxon>Mermithida</taxon>
        <taxon>Mermithoidea</taxon>
        <taxon>Mermithidae</taxon>
        <taxon>Romanomermis</taxon>
    </lineage>
</organism>
<dbReference type="AlphaFoldDB" id="A0A915I9S4"/>
<keyword evidence="1" id="KW-1185">Reference proteome</keyword>
<dbReference type="WBParaSite" id="nRc.2.0.1.t10924-RA">
    <property type="protein sequence ID" value="nRc.2.0.1.t10924-RA"/>
    <property type="gene ID" value="nRc.2.0.1.g10924"/>
</dbReference>
<name>A0A915I9S4_ROMCU</name>
<accession>A0A915I9S4</accession>
<evidence type="ECO:0000313" key="2">
    <source>
        <dbReference type="WBParaSite" id="nRc.2.0.1.t10924-RA"/>
    </source>
</evidence>
<evidence type="ECO:0000313" key="1">
    <source>
        <dbReference type="Proteomes" id="UP000887565"/>
    </source>
</evidence>